<organism evidence="4">
    <name type="scientific">Panicum hallii</name>
    <dbReference type="NCBI Taxonomy" id="206008"/>
    <lineage>
        <taxon>Eukaryota</taxon>
        <taxon>Viridiplantae</taxon>
        <taxon>Streptophyta</taxon>
        <taxon>Embryophyta</taxon>
        <taxon>Tracheophyta</taxon>
        <taxon>Spermatophyta</taxon>
        <taxon>Magnoliopsida</taxon>
        <taxon>Liliopsida</taxon>
        <taxon>Poales</taxon>
        <taxon>Poaceae</taxon>
        <taxon>PACMAD clade</taxon>
        <taxon>Panicoideae</taxon>
        <taxon>Panicodae</taxon>
        <taxon>Paniceae</taxon>
        <taxon>Panicinae</taxon>
        <taxon>Panicum</taxon>
        <taxon>Panicum sect. Panicum</taxon>
    </lineage>
</organism>
<dbReference type="AlphaFoldDB" id="A0A2S3HGF9"/>
<comment type="subcellular location">
    <subcellularLocation>
        <location evidence="1">Nucleus</location>
    </subcellularLocation>
</comment>
<feature type="compositionally biased region" description="Polar residues" evidence="2">
    <location>
        <begin position="209"/>
        <end position="237"/>
    </location>
</feature>
<dbReference type="Gramene" id="PAN22183">
    <property type="protein sequence ID" value="PAN22183"/>
    <property type="gene ID" value="PAHAL_4G002400"/>
</dbReference>
<gene>
    <name evidence="4" type="ORF">PAHAL_4G002400</name>
</gene>
<evidence type="ECO:0000259" key="3">
    <source>
        <dbReference type="PROSITE" id="PS51319"/>
    </source>
</evidence>
<dbReference type="PROSITE" id="PS51319">
    <property type="entry name" value="TFIIS_N"/>
    <property type="match status" value="1"/>
</dbReference>
<dbReference type="Proteomes" id="UP000243499">
    <property type="component" value="Chromosome 4"/>
</dbReference>
<proteinExistence type="predicted"/>
<feature type="region of interest" description="Disordered" evidence="2">
    <location>
        <begin position="183"/>
        <end position="267"/>
    </location>
</feature>
<dbReference type="PANTHER" id="PTHR47292">
    <property type="entry name" value="TRANSCRIPTION ELONGATION FACTOR (TFIIS) FAMILY PROTEIN-RELATED"/>
    <property type="match status" value="1"/>
</dbReference>
<feature type="region of interest" description="Disordered" evidence="2">
    <location>
        <begin position="712"/>
        <end position="734"/>
    </location>
</feature>
<dbReference type="InterPro" id="IPR017923">
    <property type="entry name" value="TFIIS_N"/>
</dbReference>
<feature type="compositionally biased region" description="Low complexity" evidence="2">
    <location>
        <begin position="486"/>
        <end position="499"/>
    </location>
</feature>
<sequence length="917" mass="97690">MLEDFFTLTEMKDGISTPARIAELISEIQKLKDAAQINTPDMIRQCSTAANTLASTKNEECLQHFVHLNGVGFLNHWLQDAQNCGGDVSTSAEDLIVAILTALECLPINNEQSTSSGVISTVNHLLAHGNAVINQKARALCQKWSTVPKYGTNDKHFDTEEACRTDQKTPEVSLKTEIDKHSVANEVGNTVDESKPEVMTCSDAPLSDPSLTNDNTDATKQPPALTSPNSSNGNTTLGDAKNLVPSPTSACHGGLEDGQSITKETSASNDVDLSVSGILRSNSINAKSSSGKDAPLDATPAAMSVEPNKPDKLFVNSKMDLEDNIVSTSSCIRESEPFAAGRFHLEKDTAATLNHLASVTRDLQGLTEESTGKEEGPTSSSSTDDTGMGSEYILKRCMMSFGDSSKATDIKSTALKGEKSTRLTEYDDTDALEVARLVAIEVEREVIDYRGPFCGSPDINSRNADSPDLEARRQPVPAVDELNDNKSSTTGADSGSSSSLKEDGSGITDGSGPLSRKHTRGVELGNLDLNENQCPEEADCNPKSILSNSVNLSMPIAVAASRGSSVFPARLHFEGELGWKGSAATSAFRPAPPRRTPDAEKSLSASSHKTSNVLFDLNVADSDSATSGEPLSTAILPASSDLASKGASTAVGVSRGLKLDLNCSCGDEEDAITASNVAPMWNRQQFNGNWSQPSSSSSSRQPAVRNFDLNDNMSITDGSGRGIDGSSVKTPLRDSSDHSAVTIMGKRILVGQKEHGQQYQHNFLGLSAESRVPARSIQSFAHTSDYSGVSYPSQPAMPFPPAFFATGGVPYMVDAKGAPVIPPLSGLSLGISHPSFSTRATPPSSNELSYYHPSMDFNYGLPSEGARREAGSYWPVSYQGQTIFMDERARTVSQGGSSGLVLKRKEPESGWDMYSRR</sequence>
<dbReference type="InterPro" id="IPR035441">
    <property type="entry name" value="TFIIS/LEDGF_dom_sf"/>
</dbReference>
<dbReference type="Gene3D" id="1.20.930.10">
    <property type="entry name" value="Conserved domain common to transcription factors TFIIS, elongin A, CRSP70"/>
    <property type="match status" value="1"/>
</dbReference>
<reference evidence="4" key="1">
    <citation type="submission" date="2018-04" db="EMBL/GenBank/DDBJ databases">
        <title>WGS assembly of Panicum hallii.</title>
        <authorList>
            <person name="Lovell J."/>
            <person name="Jenkins J."/>
            <person name="Lowry D."/>
            <person name="Mamidi S."/>
            <person name="Sreedasyam A."/>
            <person name="Weng X."/>
            <person name="Barry K."/>
            <person name="Bonette J."/>
            <person name="Campitelli B."/>
            <person name="Daum C."/>
            <person name="Gordon S."/>
            <person name="Gould B."/>
            <person name="Lipzen A."/>
            <person name="Macqueen A."/>
            <person name="Palacio-Mejia J."/>
            <person name="Plott C."/>
            <person name="Shakirov E."/>
            <person name="Shu S."/>
            <person name="Yoshinaga Y."/>
            <person name="Zane M."/>
            <person name="Rokhsar D."/>
            <person name="Grimwood J."/>
            <person name="Schmutz J."/>
            <person name="Juenger T."/>
        </authorList>
    </citation>
    <scope>NUCLEOTIDE SEQUENCE [LARGE SCALE GENOMIC DNA]</scope>
    <source>
        <strain evidence="4">FIL2</strain>
    </source>
</reference>
<name>A0A2S3HGF9_9POAL</name>
<feature type="domain" description="TFIIS N-terminal" evidence="3">
    <location>
        <begin position="72"/>
        <end position="151"/>
    </location>
</feature>
<dbReference type="GO" id="GO:0005634">
    <property type="term" value="C:nucleus"/>
    <property type="evidence" value="ECO:0007669"/>
    <property type="project" value="UniProtKB-SubCell"/>
</dbReference>
<evidence type="ECO:0000313" key="4">
    <source>
        <dbReference type="EMBL" id="PAN22183.1"/>
    </source>
</evidence>
<dbReference type="SUPFAM" id="SSF47676">
    <property type="entry name" value="Conserved domain common to transcription factors TFIIS, elongin A, CRSP70"/>
    <property type="match status" value="1"/>
</dbReference>
<feature type="region of interest" description="Disordered" evidence="2">
    <location>
        <begin position="685"/>
        <end position="704"/>
    </location>
</feature>
<accession>A0A2S3HGF9</accession>
<feature type="region of interest" description="Disordered" evidence="2">
    <location>
        <begin position="451"/>
        <end position="519"/>
    </location>
</feature>
<keyword evidence="1" id="KW-0539">Nucleus</keyword>
<dbReference type="PANTHER" id="PTHR47292:SF1">
    <property type="entry name" value="TRANSCRIPTION ELONGATION FACTOR (TFIIS) FAMILY PROTEIN"/>
    <property type="match status" value="1"/>
</dbReference>
<feature type="compositionally biased region" description="Low complexity" evidence="2">
    <location>
        <begin position="377"/>
        <end position="388"/>
    </location>
</feature>
<feature type="region of interest" description="Disordered" evidence="2">
    <location>
        <begin position="584"/>
        <end position="607"/>
    </location>
</feature>
<dbReference type="Pfam" id="PF08711">
    <property type="entry name" value="Med26"/>
    <property type="match status" value="1"/>
</dbReference>
<protein>
    <recommendedName>
        <fullName evidence="3">TFIIS N-terminal domain-containing protein</fullName>
    </recommendedName>
</protein>
<evidence type="ECO:0000256" key="2">
    <source>
        <dbReference type="SAM" id="MobiDB-lite"/>
    </source>
</evidence>
<dbReference type="EMBL" id="CM008049">
    <property type="protein sequence ID" value="PAN22183.1"/>
    <property type="molecule type" value="Genomic_DNA"/>
</dbReference>
<evidence type="ECO:0000256" key="1">
    <source>
        <dbReference type="PROSITE-ProRule" id="PRU00649"/>
    </source>
</evidence>
<feature type="region of interest" description="Disordered" evidence="2">
    <location>
        <begin position="362"/>
        <end position="388"/>
    </location>
</feature>